<evidence type="ECO:0000256" key="1">
    <source>
        <dbReference type="ARBA" id="ARBA00022723"/>
    </source>
</evidence>
<dbReference type="PANTHER" id="PTHR25465">
    <property type="entry name" value="B-BOX DOMAIN CONTAINING"/>
    <property type="match status" value="1"/>
</dbReference>
<comment type="caution">
    <text evidence="6">The sequence shown here is derived from an EMBL/GenBank/DDBJ whole genome shotgun (WGS) entry which is preliminary data.</text>
</comment>
<evidence type="ECO:0000313" key="6">
    <source>
        <dbReference type="EMBL" id="KAG7332067.1"/>
    </source>
</evidence>
<feature type="coiled-coil region" evidence="4">
    <location>
        <begin position="36"/>
        <end position="128"/>
    </location>
</feature>
<dbReference type="PANTHER" id="PTHR25465:SF75">
    <property type="entry name" value="E3 UBIQUITIN_ISG15 LIGASE TRIM25-RELATED"/>
    <property type="match status" value="1"/>
</dbReference>
<name>A0A9D3P0L2_9TELE</name>
<evidence type="ECO:0000256" key="2">
    <source>
        <dbReference type="ARBA" id="ARBA00022771"/>
    </source>
</evidence>
<keyword evidence="3" id="KW-0862">Zinc</keyword>
<evidence type="ECO:0000256" key="4">
    <source>
        <dbReference type="SAM" id="Coils"/>
    </source>
</evidence>
<gene>
    <name evidence="6" type="ORF">KOW79_003901</name>
</gene>
<keyword evidence="7" id="KW-1185">Reference proteome</keyword>
<dbReference type="InterPro" id="IPR051051">
    <property type="entry name" value="E3_ubiq-ligase_TRIM/RNF"/>
</dbReference>
<protein>
    <recommendedName>
        <fullName evidence="5">TRIM8/14/16/25/29/45/65 coiled-coil region domain-containing protein</fullName>
    </recommendedName>
</protein>
<accession>A0A9D3P0L2</accession>
<dbReference type="Pfam" id="PF25600">
    <property type="entry name" value="TRIM_CC"/>
    <property type="match status" value="1"/>
</dbReference>
<dbReference type="GO" id="GO:0008270">
    <property type="term" value="F:zinc ion binding"/>
    <property type="evidence" value="ECO:0007669"/>
    <property type="project" value="UniProtKB-KW"/>
</dbReference>
<dbReference type="EMBL" id="JAHKSW010000005">
    <property type="protein sequence ID" value="KAG7332067.1"/>
    <property type="molecule type" value="Genomic_DNA"/>
</dbReference>
<sequence>MTHCAVPPPTDEHSGHKTVLPAAERAEREKQLLETWRESQLRIKEREKKVQELKQNMESLRLSAQESVKESEQLFNDLIQSIEKRRSEVKELIQAQEKAELTLVEELIKNLEQELDDLRKRDAELEKLSHTDDHIHFLQSLRSFCAPLGLGELPKFVIRPKFSTEELRKVVSGLTEQVEKFYKLQLVKSEDHSALLPEPKTREDFMKYFYLIKEK</sequence>
<dbReference type="OrthoDB" id="9903688at2759"/>
<dbReference type="AlphaFoldDB" id="A0A9D3P0L2"/>
<organism evidence="6 7">
    <name type="scientific">Hemibagrus wyckioides</name>
    <dbReference type="NCBI Taxonomy" id="337641"/>
    <lineage>
        <taxon>Eukaryota</taxon>
        <taxon>Metazoa</taxon>
        <taxon>Chordata</taxon>
        <taxon>Craniata</taxon>
        <taxon>Vertebrata</taxon>
        <taxon>Euteleostomi</taxon>
        <taxon>Actinopterygii</taxon>
        <taxon>Neopterygii</taxon>
        <taxon>Teleostei</taxon>
        <taxon>Ostariophysi</taxon>
        <taxon>Siluriformes</taxon>
        <taxon>Bagridae</taxon>
        <taxon>Hemibagrus</taxon>
    </lineage>
</organism>
<evidence type="ECO:0000256" key="3">
    <source>
        <dbReference type="ARBA" id="ARBA00022833"/>
    </source>
</evidence>
<keyword evidence="4" id="KW-0175">Coiled coil</keyword>
<proteinExistence type="predicted"/>
<keyword evidence="2" id="KW-0863">Zinc-finger</keyword>
<reference evidence="6 7" key="1">
    <citation type="submission" date="2021-06" db="EMBL/GenBank/DDBJ databases">
        <title>Chromosome-level genome assembly of the red-tail catfish (Hemibagrus wyckioides).</title>
        <authorList>
            <person name="Shao F."/>
        </authorList>
    </citation>
    <scope>NUCLEOTIDE SEQUENCE [LARGE SCALE GENOMIC DNA]</scope>
    <source>
        <strain evidence="6">EC202008001</strain>
        <tissue evidence="6">Blood</tissue>
    </source>
</reference>
<keyword evidence="1" id="KW-0479">Metal-binding</keyword>
<feature type="domain" description="TRIM8/14/16/25/29/45/65 coiled-coil region" evidence="5">
    <location>
        <begin position="43"/>
        <end position="183"/>
    </location>
</feature>
<evidence type="ECO:0000313" key="7">
    <source>
        <dbReference type="Proteomes" id="UP000824219"/>
    </source>
</evidence>
<dbReference type="InterPro" id="IPR058030">
    <property type="entry name" value="TRIM8/14/16/25/29/45/65_CC"/>
</dbReference>
<evidence type="ECO:0000259" key="5">
    <source>
        <dbReference type="Pfam" id="PF25600"/>
    </source>
</evidence>
<dbReference type="Proteomes" id="UP000824219">
    <property type="component" value="Linkage Group LG05"/>
</dbReference>